<dbReference type="InterPro" id="IPR051400">
    <property type="entry name" value="HAD-like_hydrolase"/>
</dbReference>
<dbReference type="AlphaFoldDB" id="A0A7S1DFQ4"/>
<gene>
    <name evidence="4" type="ORF">HAND00432_LOCUS725</name>
</gene>
<dbReference type="InterPro" id="IPR036412">
    <property type="entry name" value="HAD-like_sf"/>
</dbReference>
<accession>A0A7S1DFQ4</accession>
<evidence type="ECO:0008006" key="5">
    <source>
        <dbReference type="Google" id="ProtNLM"/>
    </source>
</evidence>
<proteinExistence type="predicted"/>
<evidence type="ECO:0000256" key="1">
    <source>
        <dbReference type="ARBA" id="ARBA00001946"/>
    </source>
</evidence>
<dbReference type="GO" id="GO:0009231">
    <property type="term" value="P:riboflavin biosynthetic process"/>
    <property type="evidence" value="ECO:0007669"/>
    <property type="project" value="TreeGrafter"/>
</dbReference>
<dbReference type="InterPro" id="IPR006439">
    <property type="entry name" value="HAD-SF_hydro_IA"/>
</dbReference>
<sequence>MRLRPTPALIPFLPLLFPSPLNQRLLSSCRPLSTAHIRLASTSSASMSTSMTASGRVIAVTFDLDDTLWDCLPPLKRANAAHIEHMRENYPKVEVDADKLRAEMLALRELLSPEEGASLTILRRKTIERLAERAGYAPEEVADSTMEVFMRERNKVDLFEGAVETLQQLRGKGLVVGAVTNGNADVARTPLKGLFDFSVLAGALGFPKPHPASFLEAAKLSNASPGQLVHVGDDFTTDIVGARAAGVRSVWYNPKGAPRPEGAAFRPDGEVAALAEVVGLVDGWR</sequence>
<organism evidence="4">
    <name type="scientific">Hemiselmis andersenii</name>
    <name type="common">Cryptophyte alga</name>
    <dbReference type="NCBI Taxonomy" id="464988"/>
    <lineage>
        <taxon>Eukaryota</taxon>
        <taxon>Cryptophyceae</taxon>
        <taxon>Cryptomonadales</taxon>
        <taxon>Hemiselmidaceae</taxon>
        <taxon>Hemiselmis</taxon>
    </lineage>
</organism>
<dbReference type="Gene3D" id="3.40.50.1000">
    <property type="entry name" value="HAD superfamily/HAD-like"/>
    <property type="match status" value="1"/>
</dbReference>
<dbReference type="EMBL" id="HBFX01001278">
    <property type="protein sequence ID" value="CAD8946207.1"/>
    <property type="molecule type" value="Transcribed_RNA"/>
</dbReference>
<evidence type="ECO:0000256" key="3">
    <source>
        <dbReference type="ARBA" id="ARBA00022842"/>
    </source>
</evidence>
<comment type="cofactor">
    <cofactor evidence="1">
        <name>Mg(2+)</name>
        <dbReference type="ChEBI" id="CHEBI:18420"/>
    </cofactor>
</comment>
<dbReference type="SFLD" id="SFLDS00003">
    <property type="entry name" value="Haloacid_Dehalogenase"/>
    <property type="match status" value="1"/>
</dbReference>
<keyword evidence="3" id="KW-0460">Magnesium</keyword>
<dbReference type="SFLD" id="SFLDG01129">
    <property type="entry name" value="C1.5:_HAD__Beta-PGM__Phosphata"/>
    <property type="match status" value="1"/>
</dbReference>
<dbReference type="PANTHER" id="PTHR46470">
    <property type="entry name" value="N-ACYLNEURAMINATE-9-PHOSPHATASE"/>
    <property type="match status" value="1"/>
</dbReference>
<name>A0A7S1DFQ4_HEMAN</name>
<dbReference type="PANTHER" id="PTHR46470:SF4">
    <property type="entry name" value="5-AMINO-6-(5-PHOSPHO-D-RIBITYLAMINO)URACIL PHOSPHATASE YIGB"/>
    <property type="match status" value="1"/>
</dbReference>
<dbReference type="Gene3D" id="1.20.120.1600">
    <property type="match status" value="1"/>
</dbReference>
<dbReference type="Pfam" id="PF00702">
    <property type="entry name" value="Hydrolase"/>
    <property type="match status" value="1"/>
</dbReference>
<protein>
    <recommendedName>
        <fullName evidence="5">Haloacid dehalogenase-like hydrolase domain-containing protein 3</fullName>
    </recommendedName>
</protein>
<evidence type="ECO:0000313" key="4">
    <source>
        <dbReference type="EMBL" id="CAD8946207.1"/>
    </source>
</evidence>
<keyword evidence="2" id="KW-0378">Hydrolase</keyword>
<evidence type="ECO:0000256" key="2">
    <source>
        <dbReference type="ARBA" id="ARBA00022801"/>
    </source>
</evidence>
<dbReference type="GO" id="GO:0016787">
    <property type="term" value="F:hydrolase activity"/>
    <property type="evidence" value="ECO:0007669"/>
    <property type="project" value="UniProtKB-KW"/>
</dbReference>
<dbReference type="SUPFAM" id="SSF56784">
    <property type="entry name" value="HAD-like"/>
    <property type="match status" value="1"/>
</dbReference>
<reference evidence="4" key="1">
    <citation type="submission" date="2021-01" db="EMBL/GenBank/DDBJ databases">
        <authorList>
            <person name="Corre E."/>
            <person name="Pelletier E."/>
            <person name="Niang G."/>
            <person name="Scheremetjew M."/>
            <person name="Finn R."/>
            <person name="Kale V."/>
            <person name="Holt S."/>
            <person name="Cochrane G."/>
            <person name="Meng A."/>
            <person name="Brown T."/>
            <person name="Cohen L."/>
        </authorList>
    </citation>
    <scope>NUCLEOTIDE SEQUENCE</scope>
    <source>
        <strain evidence="4">CCMP644</strain>
    </source>
</reference>
<dbReference type="InterPro" id="IPR023214">
    <property type="entry name" value="HAD_sf"/>
</dbReference>
<dbReference type="NCBIfam" id="TIGR01509">
    <property type="entry name" value="HAD-SF-IA-v3"/>
    <property type="match status" value="1"/>
</dbReference>
<dbReference type="NCBIfam" id="TIGR01549">
    <property type="entry name" value="HAD-SF-IA-v1"/>
    <property type="match status" value="1"/>
</dbReference>